<dbReference type="InterPro" id="IPR036271">
    <property type="entry name" value="Tet_transcr_reg_TetR-rel_C_sf"/>
</dbReference>
<feature type="DNA-binding region" description="H-T-H motif" evidence="5">
    <location>
        <begin position="37"/>
        <end position="56"/>
    </location>
</feature>
<accession>A0A0K2W0Z4</accession>
<dbReference type="PROSITE" id="PS01081">
    <property type="entry name" value="HTH_TETR_1"/>
    <property type="match status" value="1"/>
</dbReference>
<evidence type="ECO:0000256" key="5">
    <source>
        <dbReference type="PROSITE-ProRule" id="PRU00335"/>
    </source>
</evidence>
<dbReference type="SUPFAM" id="SSF46689">
    <property type="entry name" value="Homeodomain-like"/>
    <property type="match status" value="1"/>
</dbReference>
<evidence type="ECO:0000259" key="6">
    <source>
        <dbReference type="PROSITE" id="PS50977"/>
    </source>
</evidence>
<reference evidence="8" key="1">
    <citation type="submission" date="2014-08" db="EMBL/GenBank/DDBJ databases">
        <authorList>
            <person name="Edwards T."/>
        </authorList>
    </citation>
    <scope>NUCLEOTIDE SEQUENCE [LARGE SCALE GENOMIC DNA]</scope>
</reference>
<evidence type="ECO:0000256" key="3">
    <source>
        <dbReference type="ARBA" id="ARBA00023125"/>
    </source>
</evidence>
<dbReference type="PANTHER" id="PTHR30055">
    <property type="entry name" value="HTH-TYPE TRANSCRIPTIONAL REGULATOR RUTR"/>
    <property type="match status" value="1"/>
</dbReference>
<dbReference type="InterPro" id="IPR023772">
    <property type="entry name" value="DNA-bd_HTH_TetR-type_CS"/>
</dbReference>
<evidence type="ECO:0000256" key="1">
    <source>
        <dbReference type="ARBA" id="ARBA00022491"/>
    </source>
</evidence>
<dbReference type="InterPro" id="IPR041490">
    <property type="entry name" value="KstR2_TetR_C"/>
</dbReference>
<proteinExistence type="predicted"/>
<dbReference type="InterPro" id="IPR050109">
    <property type="entry name" value="HTH-type_TetR-like_transc_reg"/>
</dbReference>
<evidence type="ECO:0000313" key="7">
    <source>
        <dbReference type="EMBL" id="CDX58908.1"/>
    </source>
</evidence>
<dbReference type="SUPFAM" id="SSF48498">
    <property type="entry name" value="Tetracyclin repressor-like, C-terminal domain"/>
    <property type="match status" value="1"/>
</dbReference>
<evidence type="ECO:0000256" key="4">
    <source>
        <dbReference type="ARBA" id="ARBA00023163"/>
    </source>
</evidence>
<dbReference type="FunFam" id="1.10.10.60:FF:000141">
    <property type="entry name" value="TetR family transcriptional regulator"/>
    <property type="match status" value="1"/>
</dbReference>
<keyword evidence="3 5" id="KW-0238">DNA-binding</keyword>
<dbReference type="PROSITE" id="PS50977">
    <property type="entry name" value="HTH_TETR_2"/>
    <property type="match status" value="1"/>
</dbReference>
<feature type="domain" description="HTH tetR-type" evidence="6">
    <location>
        <begin position="14"/>
        <end position="74"/>
    </location>
</feature>
<dbReference type="AlphaFoldDB" id="A0A0K2W0Z4"/>
<sequence>MPQTKIGIRDEIAALKRTRILAAAADLFYENGYENTTLDAVAERLGVSKPFIYAHFSSKAELLADICSRGIASSLEALDQALSTDASPGQKLEMLSKGFVTAVLEAQTYIAIFSREEKNLLPEDFDRINDMRREFDRKLTNLLRQGVDIGEFTMSDPHIAALGIGGMVSWAYVWYRKEGRLSITEVADELTKIILTIVQYRPRTGKRSR</sequence>
<dbReference type="Gene3D" id="1.10.10.60">
    <property type="entry name" value="Homeodomain-like"/>
    <property type="match status" value="1"/>
</dbReference>
<dbReference type="Gene3D" id="1.10.357.10">
    <property type="entry name" value="Tetracycline Repressor, domain 2"/>
    <property type="match status" value="1"/>
</dbReference>
<dbReference type="PRINTS" id="PR00455">
    <property type="entry name" value="HTHTETR"/>
</dbReference>
<dbReference type="InterPro" id="IPR001647">
    <property type="entry name" value="HTH_TetR"/>
</dbReference>
<dbReference type="GO" id="GO:0000976">
    <property type="term" value="F:transcription cis-regulatory region binding"/>
    <property type="evidence" value="ECO:0007669"/>
    <property type="project" value="TreeGrafter"/>
</dbReference>
<keyword evidence="2" id="KW-0805">Transcription regulation</keyword>
<dbReference type="Pfam" id="PF00440">
    <property type="entry name" value="TetR_N"/>
    <property type="match status" value="1"/>
</dbReference>
<protein>
    <submittedName>
        <fullName evidence="7">Transcriptional regulator, TetR family</fullName>
    </submittedName>
</protein>
<name>A0A0K2W0Z4_MESPL</name>
<dbReference type="Pfam" id="PF17932">
    <property type="entry name" value="TetR_C_24"/>
    <property type="match status" value="1"/>
</dbReference>
<dbReference type="Proteomes" id="UP000182888">
    <property type="component" value="Unassembled WGS sequence"/>
</dbReference>
<evidence type="ECO:0000256" key="2">
    <source>
        <dbReference type="ARBA" id="ARBA00023015"/>
    </source>
</evidence>
<dbReference type="PANTHER" id="PTHR30055:SF175">
    <property type="entry name" value="HTH-TYPE TRANSCRIPTIONAL REPRESSOR KSTR2"/>
    <property type="match status" value="1"/>
</dbReference>
<keyword evidence="1" id="KW-0678">Repressor</keyword>
<dbReference type="InterPro" id="IPR009057">
    <property type="entry name" value="Homeodomain-like_sf"/>
</dbReference>
<dbReference type="EMBL" id="CCND01000017">
    <property type="protein sequence ID" value="CDX58908.1"/>
    <property type="molecule type" value="Genomic_DNA"/>
</dbReference>
<organism evidence="7 8">
    <name type="scientific">Mesorhizobium plurifarium</name>
    <dbReference type="NCBI Taxonomy" id="69974"/>
    <lineage>
        <taxon>Bacteria</taxon>
        <taxon>Pseudomonadati</taxon>
        <taxon>Pseudomonadota</taxon>
        <taxon>Alphaproteobacteria</taxon>
        <taxon>Hyphomicrobiales</taxon>
        <taxon>Phyllobacteriaceae</taxon>
        <taxon>Mesorhizobium</taxon>
    </lineage>
</organism>
<dbReference type="GO" id="GO:0003700">
    <property type="term" value="F:DNA-binding transcription factor activity"/>
    <property type="evidence" value="ECO:0007669"/>
    <property type="project" value="TreeGrafter"/>
</dbReference>
<keyword evidence="4" id="KW-0804">Transcription</keyword>
<gene>
    <name evidence="7" type="ORF">MPL1032_240318</name>
</gene>
<evidence type="ECO:0000313" key="8">
    <source>
        <dbReference type="Proteomes" id="UP000182888"/>
    </source>
</evidence>